<name>A0A975AHM6_9FIRM</name>
<keyword evidence="8 10" id="KW-0501">Molybdenum cofactor biosynthesis</keyword>
<dbReference type="PANTHER" id="PTHR10192">
    <property type="entry name" value="MOLYBDOPTERIN BIOSYNTHESIS PROTEIN"/>
    <property type="match status" value="1"/>
</dbReference>
<dbReference type="InterPro" id="IPR005111">
    <property type="entry name" value="MoeA_C_domain_IV"/>
</dbReference>
<evidence type="ECO:0000313" key="13">
    <source>
        <dbReference type="Proteomes" id="UP000663499"/>
    </source>
</evidence>
<protein>
    <recommendedName>
        <fullName evidence="6 10">Molybdopterin molybdenumtransferase</fullName>
        <ecNumber evidence="5 10">2.10.1.1</ecNumber>
    </recommendedName>
</protein>
<evidence type="ECO:0000256" key="4">
    <source>
        <dbReference type="ARBA" id="ARBA00010763"/>
    </source>
</evidence>
<comment type="pathway">
    <text evidence="3 10">Cofactor biosynthesis; molybdopterin biosynthesis.</text>
</comment>
<keyword evidence="7 10" id="KW-0500">Molybdenum</keyword>
<comment type="function">
    <text evidence="1 10">Catalyzes the insertion of molybdate into adenylated molybdopterin with the concomitant release of AMP.</text>
</comment>
<dbReference type="PROSITE" id="PS01079">
    <property type="entry name" value="MOCF_BIOSYNTHESIS_2"/>
    <property type="match status" value="1"/>
</dbReference>
<dbReference type="Gene3D" id="3.90.105.10">
    <property type="entry name" value="Molybdopterin biosynthesis moea protein, domain 2"/>
    <property type="match status" value="1"/>
</dbReference>
<dbReference type="SUPFAM" id="SSF63882">
    <property type="entry name" value="MoeA N-terminal region -like"/>
    <property type="match status" value="1"/>
</dbReference>
<dbReference type="GO" id="GO:0061599">
    <property type="term" value="F:molybdopterin molybdotransferase activity"/>
    <property type="evidence" value="ECO:0007669"/>
    <property type="project" value="UniProtKB-UniRule"/>
</dbReference>
<dbReference type="SMART" id="SM00852">
    <property type="entry name" value="MoCF_biosynth"/>
    <property type="match status" value="1"/>
</dbReference>
<comment type="cofactor">
    <cofactor evidence="10">
        <name>Mg(2+)</name>
        <dbReference type="ChEBI" id="CHEBI:18420"/>
    </cofactor>
</comment>
<dbReference type="SUPFAM" id="SSF53218">
    <property type="entry name" value="Molybdenum cofactor biosynthesis proteins"/>
    <property type="match status" value="1"/>
</dbReference>
<dbReference type="GO" id="GO:0006777">
    <property type="term" value="P:Mo-molybdopterin cofactor biosynthetic process"/>
    <property type="evidence" value="ECO:0007669"/>
    <property type="project" value="UniProtKB-UniRule"/>
</dbReference>
<dbReference type="Gene3D" id="2.170.190.11">
    <property type="entry name" value="Molybdopterin biosynthesis moea protein, domain 3"/>
    <property type="match status" value="1"/>
</dbReference>
<dbReference type="GO" id="GO:0005829">
    <property type="term" value="C:cytosol"/>
    <property type="evidence" value="ECO:0007669"/>
    <property type="project" value="TreeGrafter"/>
</dbReference>
<keyword evidence="10" id="KW-0479">Metal-binding</keyword>
<dbReference type="KEGG" id="alka:J0B03_08100"/>
<dbReference type="EC" id="2.10.1.1" evidence="5 10"/>
<accession>A0A975AHM6</accession>
<gene>
    <name evidence="12" type="ORF">J0B03_08100</name>
</gene>
<evidence type="ECO:0000256" key="1">
    <source>
        <dbReference type="ARBA" id="ARBA00002901"/>
    </source>
</evidence>
<dbReference type="GO" id="GO:0046872">
    <property type="term" value="F:metal ion binding"/>
    <property type="evidence" value="ECO:0007669"/>
    <property type="project" value="UniProtKB-UniRule"/>
</dbReference>
<evidence type="ECO:0000256" key="10">
    <source>
        <dbReference type="RuleBase" id="RU365090"/>
    </source>
</evidence>
<dbReference type="Pfam" id="PF00994">
    <property type="entry name" value="MoCF_biosynth"/>
    <property type="match status" value="1"/>
</dbReference>
<comment type="function">
    <text evidence="2">May be involved in the biosynthesis of molybdopterin.</text>
</comment>
<dbReference type="Pfam" id="PF12727">
    <property type="entry name" value="PBP_like"/>
    <property type="match status" value="1"/>
</dbReference>
<dbReference type="SUPFAM" id="SSF53850">
    <property type="entry name" value="Periplasmic binding protein-like II"/>
    <property type="match status" value="1"/>
</dbReference>
<organism evidence="12 13">
    <name type="scientific">Alkalibacter rhizosphaerae</name>
    <dbReference type="NCBI Taxonomy" id="2815577"/>
    <lineage>
        <taxon>Bacteria</taxon>
        <taxon>Bacillati</taxon>
        <taxon>Bacillota</taxon>
        <taxon>Clostridia</taxon>
        <taxon>Eubacteriales</taxon>
        <taxon>Eubacteriaceae</taxon>
        <taxon>Alkalibacter</taxon>
    </lineage>
</organism>
<keyword evidence="10" id="KW-0460">Magnesium</keyword>
<evidence type="ECO:0000256" key="5">
    <source>
        <dbReference type="ARBA" id="ARBA00013269"/>
    </source>
</evidence>
<dbReference type="Proteomes" id="UP000663499">
    <property type="component" value="Chromosome"/>
</dbReference>
<evidence type="ECO:0000256" key="6">
    <source>
        <dbReference type="ARBA" id="ARBA00021108"/>
    </source>
</evidence>
<dbReference type="InterPro" id="IPR036425">
    <property type="entry name" value="MoaB/Mog-like_dom_sf"/>
</dbReference>
<comment type="similarity">
    <text evidence="4 10">Belongs to the MoeA family.</text>
</comment>
<dbReference type="Gene3D" id="3.40.980.10">
    <property type="entry name" value="MoaB/Mog-like domain"/>
    <property type="match status" value="1"/>
</dbReference>
<evidence type="ECO:0000259" key="11">
    <source>
        <dbReference type="SMART" id="SM00852"/>
    </source>
</evidence>
<evidence type="ECO:0000256" key="8">
    <source>
        <dbReference type="ARBA" id="ARBA00023150"/>
    </source>
</evidence>
<reference evidence="12" key="1">
    <citation type="submission" date="2021-03" db="EMBL/GenBank/DDBJ databases">
        <title>Alkalibacter marinus sp. nov., isolated from tidal flat sediment.</title>
        <authorList>
            <person name="Namirimu T."/>
            <person name="Yang J.-A."/>
            <person name="Yang S.-H."/>
            <person name="Kim Y.-J."/>
            <person name="Kwon K.K."/>
        </authorList>
    </citation>
    <scope>NUCLEOTIDE SEQUENCE</scope>
    <source>
        <strain evidence="12">ES005</strain>
    </source>
</reference>
<dbReference type="EMBL" id="CP071444">
    <property type="protein sequence ID" value="QSX07779.1"/>
    <property type="molecule type" value="Genomic_DNA"/>
</dbReference>
<dbReference type="InterPro" id="IPR038987">
    <property type="entry name" value="MoeA-like"/>
</dbReference>
<comment type="catalytic activity">
    <reaction evidence="9">
        <text>adenylyl-molybdopterin + molybdate = Mo-molybdopterin + AMP + H(+)</text>
        <dbReference type="Rhea" id="RHEA:35047"/>
        <dbReference type="ChEBI" id="CHEBI:15378"/>
        <dbReference type="ChEBI" id="CHEBI:36264"/>
        <dbReference type="ChEBI" id="CHEBI:62727"/>
        <dbReference type="ChEBI" id="CHEBI:71302"/>
        <dbReference type="ChEBI" id="CHEBI:456215"/>
        <dbReference type="EC" id="2.10.1.1"/>
    </reaction>
</comment>
<dbReference type="InterPro" id="IPR001453">
    <property type="entry name" value="MoaB/Mog_dom"/>
</dbReference>
<keyword evidence="10" id="KW-0808">Transferase</keyword>
<dbReference type="InterPro" id="IPR008284">
    <property type="entry name" value="MoCF_biosynth_CS"/>
</dbReference>
<dbReference type="CDD" id="cd00887">
    <property type="entry name" value="MoeA"/>
    <property type="match status" value="1"/>
</dbReference>
<evidence type="ECO:0000256" key="2">
    <source>
        <dbReference type="ARBA" id="ARBA00003487"/>
    </source>
</evidence>
<evidence type="ECO:0000256" key="7">
    <source>
        <dbReference type="ARBA" id="ARBA00022505"/>
    </source>
</evidence>
<keyword evidence="13" id="KW-1185">Reference proteome</keyword>
<dbReference type="InterPro" id="IPR024370">
    <property type="entry name" value="PBP_domain"/>
</dbReference>
<feature type="domain" description="MoaB/Mog" evidence="11">
    <location>
        <begin position="176"/>
        <end position="313"/>
    </location>
</feature>
<proteinExistence type="inferred from homology"/>
<dbReference type="InterPro" id="IPR036135">
    <property type="entry name" value="MoeA_linker/N_sf"/>
</dbReference>
<dbReference type="InterPro" id="IPR005110">
    <property type="entry name" value="MoeA_linker/N"/>
</dbReference>
<evidence type="ECO:0000313" key="12">
    <source>
        <dbReference type="EMBL" id="QSX07779.1"/>
    </source>
</evidence>
<evidence type="ECO:0000256" key="9">
    <source>
        <dbReference type="ARBA" id="ARBA00047317"/>
    </source>
</evidence>
<dbReference type="SUPFAM" id="SSF63867">
    <property type="entry name" value="MoeA C-terminal domain-like"/>
    <property type="match status" value="1"/>
</dbReference>
<sequence>MSYRYLENKELTQAITEYTTRLDLEEKVLEEEELLLQDALDRITSRGVMAHISAPHYYACAMDGIAVRSKETFGATDTTPVHLMLGEGYEPVDTGDPLPDGMDAVVMIEDVVYEKEGVATLRSAAHPWQHIRQIGEDICQEEMILPSNMKITPAAIGAMLAGGIGKVWVYRRPVVGLIPTGDEIVPPKADPQRGEIIEFNSSIFSSMIRLWGGETVVYDIIPDDLEKIKAGLVRAAQECDIVILNAGSSAGREDFASRAIDETGTVFTHGLAIKPGKPTILGKVGDKPAVGVPGYPVSGIVVMEQVVKPLVESLLKIPLPKANGLKAVLSRRVMSSLKYREFVRMKVGKVGSRYISTPLDRGAGVVTSFVKADGLLDIPINTEGLEAGAEVDIQLLRSREEIDNTVMVNGSHDPLIDTAYDLLRKKDHRLYVSSSHVGSMGGIMAVKRNETHLAGVHLLDEATGEYNVPFLKRYLSDVDLVRIHGVKRSQGLMVAKGNPLGIGGLEDVVGKELSYVNRQKGSGTRILLDYLLKQKGLDGESVYGYDREELTHLSVAVQIASGSADAGLGIYSAAKVYGLDFIPICWETYDFILREEYLKDEKVLRFLEILRSDAFAKALEELGGYESEGIGTMEQIKEETT</sequence>
<dbReference type="RefSeq" id="WP_207299121.1">
    <property type="nucleotide sequence ID" value="NZ_CP071444.1"/>
</dbReference>
<dbReference type="Pfam" id="PF03453">
    <property type="entry name" value="MoeA_N"/>
    <property type="match status" value="1"/>
</dbReference>
<dbReference type="NCBIfam" id="NF011068">
    <property type="entry name" value="PRK14498.1"/>
    <property type="match status" value="1"/>
</dbReference>
<dbReference type="Pfam" id="PF03454">
    <property type="entry name" value="MoeA_C"/>
    <property type="match status" value="1"/>
</dbReference>
<dbReference type="Gene3D" id="2.40.340.10">
    <property type="entry name" value="MoeA, C-terminal, domain IV"/>
    <property type="match status" value="1"/>
</dbReference>
<evidence type="ECO:0000256" key="3">
    <source>
        <dbReference type="ARBA" id="ARBA00005046"/>
    </source>
</evidence>
<dbReference type="PANTHER" id="PTHR10192:SF16">
    <property type="entry name" value="MOLYBDOPTERIN MOLYBDENUMTRANSFERASE"/>
    <property type="match status" value="1"/>
</dbReference>
<dbReference type="InterPro" id="IPR036688">
    <property type="entry name" value="MoeA_C_domain_IV_sf"/>
</dbReference>
<dbReference type="AlphaFoldDB" id="A0A975AHM6"/>